<dbReference type="InterPro" id="IPR008928">
    <property type="entry name" value="6-hairpin_glycosidase_sf"/>
</dbReference>
<dbReference type="Gene3D" id="1.50.10.10">
    <property type="match status" value="1"/>
</dbReference>
<reference evidence="2 3" key="1">
    <citation type="journal article" date="2022" name="BMC Genomics">
        <title>Comparative genome analysis of mycobacteria focusing on tRNA and non-coding RNA.</title>
        <authorList>
            <person name="Behra P.R.K."/>
            <person name="Pettersson B.M.F."/>
            <person name="Ramesh M."/>
            <person name="Das S."/>
            <person name="Dasgupta S."/>
            <person name="Kirsebom L.A."/>
        </authorList>
    </citation>
    <scope>NUCLEOTIDE SEQUENCE [LARGE SCALE GENOMIC DNA]</scope>
    <source>
        <strain evidence="2 3">DSM 44078</strain>
    </source>
</reference>
<protein>
    <submittedName>
        <fullName evidence="2">Glucosidase</fullName>
    </submittedName>
</protein>
<evidence type="ECO:0000313" key="3">
    <source>
        <dbReference type="Proteomes" id="UP001526201"/>
    </source>
</evidence>
<evidence type="ECO:0000313" key="2">
    <source>
        <dbReference type="EMBL" id="MCV7228860.1"/>
    </source>
</evidence>
<keyword evidence="3" id="KW-1185">Reference proteome</keyword>
<dbReference type="SUPFAM" id="SSF48208">
    <property type="entry name" value="Six-hairpin glycosidases"/>
    <property type="match status" value="1"/>
</dbReference>
<dbReference type="InterPro" id="IPR054491">
    <property type="entry name" value="MGH1-like_GH"/>
</dbReference>
<dbReference type="EMBL" id="JACKTY010000037">
    <property type="protein sequence ID" value="MCV7228860.1"/>
    <property type="molecule type" value="Genomic_DNA"/>
</dbReference>
<dbReference type="Proteomes" id="UP001526201">
    <property type="component" value="Unassembled WGS sequence"/>
</dbReference>
<sequence>MKHRTAEQVGAERGRVDSFGRLDQGLRHASDWYLWGPYLSERQWGTVREDYSADGDAWNYLPHDHARSVAYRWGEDGLAGFCDIEQRLCLALALWNGNDPILKERAFGVNSYEGNHGEDVKEYWWYLDALPSHASNRWRYHYPQKSYPYQKLLQENQSRGKDQPEYELLDTGVFDDDRYWVVDVDYAKADPTDILMTVTVTNAGPDTATLHVLPTLWYRNTWSWGEPTDAPTISGTPEGAVTTTHPFLGDLELLCGPAPDGDQPQLLFCDNVTNVARLYNQDPLSRYPADGINDHVVTGAATVNPAMTGSKCAMWYQLSVKSGQSVELRLRLRPAGVTQAGALGDDFTDISAERKADADEFYAELTPPAASADEAAVMRQAFAGMLWSKQLYYYDVARWLDGDPGQPAPPPQRQFIRNDRWRNFQAFDVMSMPDTWEYPWFAAWDLAFQCVALAHVDPAFAKYQLSLLCREWFQHPNGALPSYEWNFSDLNPPVQAWAALEVFAIDNGRDMDFLSRIFDKLLVNFTWWINREDADGSNLFEGGFLGLDNIGPLNRSELPFEGILEQSDATGWMATYALAMAQIAAILHGTGYRPALDLVQKFVEHFALIADALDTVGVWDEADGMFYDRIVLPDGTVIPVRVHSMVAMIPLLATAVIDEDVLEQSLAVGKRFADYLRRRGLADTEKTDTEVLRLQDGQQRLLLGVIGMDRVRRMMSTLFDPAEFLSPHGLRSLSAYHREHPYVLNVNGLQAGIDYEPAESTTGMFGGNSNWRGPVWFPLNFLVASALERFYHFCGQELVIEYPTGSGNEVTLDVVADDLRGRLVSLFLVGADGNRPCFGASQRMQTDPRWRDNLLFHEYFNGDNGTGLGASHQTGWTGLVADVIRRRHGAVPPMSEVFSEVMASRRNRSD</sequence>
<dbReference type="Pfam" id="PF22422">
    <property type="entry name" value="MGH1-like_GH"/>
    <property type="match status" value="1"/>
</dbReference>
<accession>A0ABT3CHA6</accession>
<name>A0ABT3CHA6_9MYCO</name>
<feature type="domain" description="Mannosylglycerate hydrolase MGH1-like glycoside hydrolase" evidence="1">
    <location>
        <begin position="438"/>
        <end position="540"/>
    </location>
</feature>
<dbReference type="RefSeq" id="WP_264070044.1">
    <property type="nucleotide sequence ID" value="NZ_JACKTY010000037.1"/>
</dbReference>
<dbReference type="PANTHER" id="PTHR10412:SF10">
    <property type="entry name" value="GLYCOSYL HYDROLASE FAMILY 63 C-TERMINAL DOMAIN-CONTAINING PROTEIN"/>
    <property type="match status" value="1"/>
</dbReference>
<evidence type="ECO:0000259" key="1">
    <source>
        <dbReference type="Pfam" id="PF22422"/>
    </source>
</evidence>
<dbReference type="PANTHER" id="PTHR10412">
    <property type="entry name" value="MANNOSYL-OLIGOSACCHARIDE GLUCOSIDASE"/>
    <property type="match status" value="1"/>
</dbReference>
<dbReference type="InterPro" id="IPR004888">
    <property type="entry name" value="Glycoside_hydrolase_63"/>
</dbReference>
<dbReference type="InterPro" id="IPR012341">
    <property type="entry name" value="6hp_glycosidase-like_sf"/>
</dbReference>
<gene>
    <name evidence="2" type="ORF">H7J73_22850</name>
</gene>
<comment type="caution">
    <text evidence="2">The sequence shown here is derived from an EMBL/GenBank/DDBJ whole genome shotgun (WGS) entry which is preliminary data.</text>
</comment>
<organism evidence="2 3">
    <name type="scientific">Mycolicibacterium komossense</name>
    <dbReference type="NCBI Taxonomy" id="1779"/>
    <lineage>
        <taxon>Bacteria</taxon>
        <taxon>Bacillati</taxon>
        <taxon>Actinomycetota</taxon>
        <taxon>Actinomycetes</taxon>
        <taxon>Mycobacteriales</taxon>
        <taxon>Mycobacteriaceae</taxon>
        <taxon>Mycolicibacterium</taxon>
    </lineage>
</organism>
<proteinExistence type="predicted"/>